<protein>
    <recommendedName>
        <fullName evidence="3">DUF1684 domain-containing protein</fullName>
    </recommendedName>
</protein>
<accession>A0A6J4U2P6</accession>
<reference evidence="2" key="1">
    <citation type="submission" date="2020-02" db="EMBL/GenBank/DDBJ databases">
        <authorList>
            <person name="Meier V. D."/>
        </authorList>
    </citation>
    <scope>NUCLEOTIDE SEQUENCE</scope>
    <source>
        <strain evidence="2">AVDCRST_MAG73</strain>
    </source>
</reference>
<gene>
    <name evidence="2" type="ORF">AVDCRST_MAG73-1667</name>
</gene>
<proteinExistence type="predicted"/>
<sequence>MTDTHEHAHTAEHEHEHEHEHVRGPKPSRLEAFRARKDHYFGHDPHSPLDHHQRHSFAGLAYFPENTELVFVLPLDTGGDGIGERLRLAGSDGEPKEFDRAGRITFSVGGQDVTLSVFKDVDRGRYFLPFRDGTAGAESYPVGRYLDPQARPDGTLTVDFNYAYNPYCAYGEGWTCPIPPRENVVPVRIEAGEQVFPGHA</sequence>
<organism evidence="2">
    <name type="scientific">uncultured Thermomicrobiales bacterium</name>
    <dbReference type="NCBI Taxonomy" id="1645740"/>
    <lineage>
        <taxon>Bacteria</taxon>
        <taxon>Pseudomonadati</taxon>
        <taxon>Thermomicrobiota</taxon>
        <taxon>Thermomicrobia</taxon>
        <taxon>Thermomicrobiales</taxon>
        <taxon>environmental samples</taxon>
    </lineage>
</organism>
<dbReference type="PANTHER" id="PTHR41913:SF1">
    <property type="entry name" value="DUF1684 DOMAIN-CONTAINING PROTEIN"/>
    <property type="match status" value="1"/>
</dbReference>
<dbReference type="AlphaFoldDB" id="A0A6J4U2P6"/>
<dbReference type="EMBL" id="CADCWE010000100">
    <property type="protein sequence ID" value="CAA9538495.1"/>
    <property type="molecule type" value="Genomic_DNA"/>
</dbReference>
<name>A0A6J4U2P6_9BACT</name>
<dbReference type="Pfam" id="PF07920">
    <property type="entry name" value="DUF1684"/>
    <property type="match status" value="1"/>
</dbReference>
<dbReference type="PANTHER" id="PTHR41913">
    <property type="entry name" value="DUF1684 DOMAIN-CONTAINING PROTEIN"/>
    <property type="match status" value="1"/>
</dbReference>
<feature type="region of interest" description="Disordered" evidence="1">
    <location>
        <begin position="1"/>
        <end position="26"/>
    </location>
</feature>
<dbReference type="Gene3D" id="6.10.250.1680">
    <property type="match status" value="1"/>
</dbReference>
<evidence type="ECO:0008006" key="3">
    <source>
        <dbReference type="Google" id="ProtNLM"/>
    </source>
</evidence>
<evidence type="ECO:0000313" key="2">
    <source>
        <dbReference type="EMBL" id="CAA9538495.1"/>
    </source>
</evidence>
<evidence type="ECO:0000256" key="1">
    <source>
        <dbReference type="SAM" id="MobiDB-lite"/>
    </source>
</evidence>
<dbReference type="InterPro" id="IPR012467">
    <property type="entry name" value="DUF1684"/>
</dbReference>